<dbReference type="AlphaFoldDB" id="A0A923MHM9"/>
<keyword evidence="2" id="KW-1185">Reference proteome</keyword>
<organism evidence="1 2">
    <name type="scientific">Dysosmobacter segnis</name>
    <dbReference type="NCBI Taxonomy" id="2763042"/>
    <lineage>
        <taxon>Bacteria</taxon>
        <taxon>Bacillati</taxon>
        <taxon>Bacillota</taxon>
        <taxon>Clostridia</taxon>
        <taxon>Eubacteriales</taxon>
        <taxon>Oscillospiraceae</taxon>
        <taxon>Dysosmobacter</taxon>
    </lineage>
</organism>
<reference evidence="1" key="1">
    <citation type="submission" date="2020-08" db="EMBL/GenBank/DDBJ databases">
        <title>Genome public.</title>
        <authorList>
            <person name="Liu C."/>
            <person name="Sun Q."/>
        </authorList>
    </citation>
    <scope>NUCLEOTIDE SEQUENCE</scope>
    <source>
        <strain evidence="1">BX15</strain>
    </source>
</reference>
<proteinExistence type="predicted"/>
<evidence type="ECO:0000313" key="2">
    <source>
        <dbReference type="Proteomes" id="UP000620327"/>
    </source>
</evidence>
<name>A0A923MHM9_9FIRM</name>
<accession>A0A923MHM9</accession>
<comment type="caution">
    <text evidence="1">The sequence shown here is derived from an EMBL/GenBank/DDBJ whole genome shotgun (WGS) entry which is preliminary data.</text>
</comment>
<dbReference type="RefSeq" id="WP_187014136.1">
    <property type="nucleotide sequence ID" value="NZ_JACOQI010000003.1"/>
</dbReference>
<sequence>MDKYPVFREEQAVGELTVTPEALYTAFSVSCRGREGLWCAWAVGETGNLRIGVLEPENGCLQIRRRFSKQLTDPLGPILRGELRPLGEEREQWEPLRPELLRSPYLRCRLGGLSGVLTCRPERGRLIAVPRDDAAPFPLEAMFCFARSRRLQGRAYWVFRFDDREWPVF</sequence>
<dbReference type="EMBL" id="JACOQI010000003">
    <property type="protein sequence ID" value="MBC5769798.1"/>
    <property type="molecule type" value="Genomic_DNA"/>
</dbReference>
<evidence type="ECO:0000313" key="1">
    <source>
        <dbReference type="EMBL" id="MBC5769798.1"/>
    </source>
</evidence>
<protein>
    <submittedName>
        <fullName evidence="1">Uncharacterized protein</fullName>
    </submittedName>
</protein>
<dbReference type="Proteomes" id="UP000620327">
    <property type="component" value="Unassembled WGS sequence"/>
</dbReference>
<gene>
    <name evidence="1" type="ORF">H8Z83_05585</name>
</gene>